<gene>
    <name evidence="9" type="primary">LOC107008600</name>
</gene>
<protein>
    <submittedName>
        <fullName evidence="9">Glucan endo-1,3-beta-glucosidase, basic-like isoform X1</fullName>
    </submittedName>
</protein>
<dbReference type="Proteomes" id="UP000694930">
    <property type="component" value="Chromosome 1"/>
</dbReference>
<keyword evidence="3" id="KW-0611">Plant defense</keyword>
<proteinExistence type="inferred from homology"/>
<dbReference type="Gene3D" id="3.20.20.80">
    <property type="entry name" value="Glycosidases"/>
    <property type="match status" value="1"/>
</dbReference>
<comment type="similarity">
    <text evidence="1 5">Belongs to the glycosyl hydrolase 17 family.</text>
</comment>
<evidence type="ECO:0000256" key="1">
    <source>
        <dbReference type="ARBA" id="ARBA00008773"/>
    </source>
</evidence>
<dbReference type="RefSeq" id="XP_027774124.1">
    <property type="nucleotide sequence ID" value="XM_027918323.1"/>
</dbReference>
<dbReference type="InterPro" id="IPR017853">
    <property type="entry name" value="GH"/>
</dbReference>
<keyword evidence="7" id="KW-0732">Signal</keyword>
<dbReference type="PROSITE" id="PS00587">
    <property type="entry name" value="GLYCOSYL_HYDROL_F17"/>
    <property type="match status" value="1"/>
</dbReference>
<dbReference type="PANTHER" id="PTHR32227">
    <property type="entry name" value="GLUCAN ENDO-1,3-BETA-GLUCOSIDASE BG1-RELATED-RELATED"/>
    <property type="match status" value="1"/>
</dbReference>
<organism evidence="8 9">
    <name type="scientific">Solanum pennellii</name>
    <name type="common">Tomato</name>
    <name type="synonym">Lycopersicon pennellii</name>
    <dbReference type="NCBI Taxonomy" id="28526"/>
    <lineage>
        <taxon>Eukaryota</taxon>
        <taxon>Viridiplantae</taxon>
        <taxon>Streptophyta</taxon>
        <taxon>Embryophyta</taxon>
        <taxon>Tracheophyta</taxon>
        <taxon>Spermatophyta</taxon>
        <taxon>Magnoliopsida</taxon>
        <taxon>eudicotyledons</taxon>
        <taxon>Gunneridae</taxon>
        <taxon>Pentapetalae</taxon>
        <taxon>asterids</taxon>
        <taxon>lamiids</taxon>
        <taxon>Solanales</taxon>
        <taxon>Solanaceae</taxon>
        <taxon>Solanoideae</taxon>
        <taxon>Solaneae</taxon>
        <taxon>Solanum</taxon>
        <taxon>Solanum subgen. Lycopersicon</taxon>
    </lineage>
</organism>
<feature type="chain" id="PRO_5045272683" evidence="7">
    <location>
        <begin position="22"/>
        <end position="361"/>
    </location>
</feature>
<sequence length="361" mass="39985">MAANLLFGLLLVATSIYTTAGAESVGVCYGMLGNNLPSPIEVIQLCKSKNIKRLRLYEPNHEVLEALRGSNIEVMLGIPNSDVKHIASSGEHSRWWVEKNVRAFYPDVNIKYIVVGNGISPFKDTSDLTSHLEAAMSRIYNSVYFTGLGYNVNVTTSIDMTLMGKSYPPSQGSFRDDARKFVDPIVEFLRNTNAPLLLNVYPYFSYSSNPGQISLPYALFTAPNVVVQDGLYQYRNLFDAMVDSVYAAIDQIPGRPDQSSIRIIVSETGWPSAGGFGATTENAATYLRNLIQHAKTGTPRKLVPIETYLFAMFDENNRNPELEKHFGLFSPNKQPKYQLNFGTSDISAETNVTASSLISEM</sequence>
<evidence type="ECO:0000256" key="6">
    <source>
        <dbReference type="RuleBase" id="RU004336"/>
    </source>
</evidence>
<dbReference type="GeneID" id="107008600"/>
<dbReference type="InterPro" id="IPR044965">
    <property type="entry name" value="Glyco_hydro_17_plant"/>
</dbReference>
<keyword evidence="8" id="KW-1185">Reference proteome</keyword>
<reference evidence="9" key="2">
    <citation type="submission" date="2025-08" db="UniProtKB">
        <authorList>
            <consortium name="RefSeq"/>
        </authorList>
    </citation>
    <scope>IDENTIFICATION</scope>
</reference>
<evidence type="ECO:0000256" key="5">
    <source>
        <dbReference type="RuleBase" id="RU004335"/>
    </source>
</evidence>
<feature type="signal peptide" evidence="7">
    <location>
        <begin position="1"/>
        <end position="21"/>
    </location>
</feature>
<evidence type="ECO:0000313" key="8">
    <source>
        <dbReference type="Proteomes" id="UP000694930"/>
    </source>
</evidence>
<evidence type="ECO:0000256" key="7">
    <source>
        <dbReference type="SAM" id="SignalP"/>
    </source>
</evidence>
<evidence type="ECO:0000256" key="3">
    <source>
        <dbReference type="ARBA" id="ARBA00022821"/>
    </source>
</evidence>
<evidence type="ECO:0000313" key="9">
    <source>
        <dbReference type="RefSeq" id="XP_027774124.1"/>
    </source>
</evidence>
<evidence type="ECO:0000256" key="2">
    <source>
        <dbReference type="ARBA" id="ARBA00022801"/>
    </source>
</evidence>
<accession>A0ABM1VEF6</accession>
<dbReference type="Pfam" id="PF00332">
    <property type="entry name" value="Glyco_hydro_17"/>
    <property type="match status" value="1"/>
</dbReference>
<reference evidence="8" key="1">
    <citation type="journal article" date="2014" name="Nat. Genet.">
        <title>The genome of the stress-tolerant wild tomato species Solanum pennellii.</title>
        <authorList>
            <person name="Bolger A."/>
            <person name="Scossa F."/>
            <person name="Bolger M.E."/>
            <person name="Lanz C."/>
            <person name="Maumus F."/>
            <person name="Tohge T."/>
            <person name="Quesneville H."/>
            <person name="Alseekh S."/>
            <person name="Sorensen I."/>
            <person name="Lichtenstein G."/>
            <person name="Fich E.A."/>
            <person name="Conte M."/>
            <person name="Keller H."/>
            <person name="Schneeberger K."/>
            <person name="Schwacke R."/>
            <person name="Ofner I."/>
            <person name="Vrebalov J."/>
            <person name="Xu Y."/>
            <person name="Osorio S."/>
            <person name="Aflitos S.A."/>
            <person name="Schijlen E."/>
            <person name="Jimenez-Gomez J.M."/>
            <person name="Ryngajllo M."/>
            <person name="Kimura S."/>
            <person name="Kumar R."/>
            <person name="Koenig D."/>
            <person name="Headland L.R."/>
            <person name="Maloof J.N."/>
            <person name="Sinha N."/>
            <person name="van Ham R.C."/>
            <person name="Lankhorst R.K."/>
            <person name="Mao L."/>
            <person name="Vogel A."/>
            <person name="Arsova B."/>
            <person name="Panstruga R."/>
            <person name="Fei Z."/>
            <person name="Rose J.K."/>
            <person name="Zamir D."/>
            <person name="Carrari F."/>
            <person name="Giovannoni J.J."/>
            <person name="Weigel D."/>
            <person name="Usadel B."/>
            <person name="Fernie A.R."/>
        </authorList>
    </citation>
    <scope>NUCLEOTIDE SEQUENCE [LARGE SCALE GENOMIC DNA]</scope>
    <source>
        <strain evidence="8">cv. LA0716</strain>
    </source>
</reference>
<name>A0ABM1VEF6_SOLPN</name>
<keyword evidence="4 6" id="KW-0326">Glycosidase</keyword>
<keyword evidence="2 6" id="KW-0378">Hydrolase</keyword>
<evidence type="ECO:0000256" key="4">
    <source>
        <dbReference type="ARBA" id="ARBA00023295"/>
    </source>
</evidence>
<dbReference type="SUPFAM" id="SSF51445">
    <property type="entry name" value="(Trans)glycosidases"/>
    <property type="match status" value="1"/>
</dbReference>
<dbReference type="InterPro" id="IPR000490">
    <property type="entry name" value="Glyco_hydro_17"/>
</dbReference>